<dbReference type="SUPFAM" id="SSF52821">
    <property type="entry name" value="Rhodanese/Cell cycle control phosphatase"/>
    <property type="match status" value="2"/>
</dbReference>
<comment type="caution">
    <text evidence="3">The sequence shown here is derived from an EMBL/GenBank/DDBJ whole genome shotgun (WGS) entry which is preliminary data.</text>
</comment>
<dbReference type="RefSeq" id="WP_378263356.1">
    <property type="nucleotide sequence ID" value="NZ_JBHUKR010000006.1"/>
</dbReference>
<evidence type="ECO:0000313" key="4">
    <source>
        <dbReference type="Proteomes" id="UP001597417"/>
    </source>
</evidence>
<organism evidence="3 4">
    <name type="scientific">Amycolatopsis pigmentata</name>
    <dbReference type="NCBI Taxonomy" id="450801"/>
    <lineage>
        <taxon>Bacteria</taxon>
        <taxon>Bacillati</taxon>
        <taxon>Actinomycetota</taxon>
        <taxon>Actinomycetes</taxon>
        <taxon>Pseudonocardiales</taxon>
        <taxon>Pseudonocardiaceae</taxon>
        <taxon>Amycolatopsis</taxon>
    </lineage>
</organism>
<evidence type="ECO:0000313" key="3">
    <source>
        <dbReference type="EMBL" id="MFD2416510.1"/>
    </source>
</evidence>
<dbReference type="Pfam" id="PF00753">
    <property type="entry name" value="Lactamase_B"/>
    <property type="match status" value="1"/>
</dbReference>
<dbReference type="EMBL" id="JBHUKR010000006">
    <property type="protein sequence ID" value="MFD2416510.1"/>
    <property type="molecule type" value="Genomic_DNA"/>
</dbReference>
<dbReference type="PANTHER" id="PTHR43084">
    <property type="entry name" value="PERSULFIDE DIOXYGENASE ETHE1"/>
    <property type="match status" value="1"/>
</dbReference>
<dbReference type="InterPro" id="IPR001279">
    <property type="entry name" value="Metallo-B-lactamas"/>
</dbReference>
<dbReference type="SUPFAM" id="SSF56281">
    <property type="entry name" value="Metallo-hydrolase/oxidoreductase"/>
    <property type="match status" value="1"/>
</dbReference>
<dbReference type="InterPro" id="IPR051682">
    <property type="entry name" value="Mito_Persulfide_Diox"/>
</dbReference>
<sequence>MEQINRLLFKQYYLDCLSQASYLIGDRDTGRAVLVDPRRDIGEYLADAEAAGLVIERVLETHVHADFLSGHLELAKRTGARIAYASSARVEFDVDLLADGQRISLGEVELEILHTPGHTPESMCVVIRASGTDEVPFGVLTGDTLFVGDVGRPDLLAANGWSSEELAAALFRSTREKLLNLPDRTRVFPAHGAGSACGKNLSSETSSTIGEQRRTNYALAPMSESEFVAMVGEGQPSVPRYFAYASALNRRKRDVLDEHAPVEALDLGQVTTAGPDAVVLDVRDPAEFAAGHVRGAINVGLDGRFAERAGEVIDAGTPIVLVAPAAREVEARNRLARIGFDRVLGYFAGGIDAAGDTGLDRARRLTATEFADEAPTSQVVDLRGPGETTVTGMVAGAISIPLPELAARIGELSATRPVRLYCAGGYRSSIAASTLRAHGFPDVADLDGGFSAWLEARLPVAGRLP</sequence>
<dbReference type="InterPro" id="IPR036873">
    <property type="entry name" value="Rhodanese-like_dom_sf"/>
</dbReference>
<dbReference type="InterPro" id="IPR001763">
    <property type="entry name" value="Rhodanese-like_dom"/>
</dbReference>
<dbReference type="Gene3D" id="3.40.250.10">
    <property type="entry name" value="Rhodanese-like domain"/>
    <property type="match status" value="2"/>
</dbReference>
<feature type="domain" description="Rhodanese" evidence="2">
    <location>
        <begin position="273"/>
        <end position="462"/>
    </location>
</feature>
<reference evidence="4" key="1">
    <citation type="journal article" date="2019" name="Int. J. Syst. Evol. Microbiol.">
        <title>The Global Catalogue of Microorganisms (GCM) 10K type strain sequencing project: providing services to taxonomists for standard genome sequencing and annotation.</title>
        <authorList>
            <consortium name="The Broad Institute Genomics Platform"/>
            <consortium name="The Broad Institute Genome Sequencing Center for Infectious Disease"/>
            <person name="Wu L."/>
            <person name="Ma J."/>
        </authorList>
    </citation>
    <scope>NUCLEOTIDE SEQUENCE [LARGE SCALE GENOMIC DNA]</scope>
    <source>
        <strain evidence="4">CGMCC 4.7645</strain>
    </source>
</reference>
<name>A0ABW5FPE6_9PSEU</name>
<protein>
    <submittedName>
        <fullName evidence="3">Rhodanese-like domain-containing protein</fullName>
    </submittedName>
</protein>
<dbReference type="CDD" id="cd00158">
    <property type="entry name" value="RHOD"/>
    <property type="match status" value="1"/>
</dbReference>
<dbReference type="InterPro" id="IPR036866">
    <property type="entry name" value="RibonucZ/Hydroxyglut_hydro"/>
</dbReference>
<gene>
    <name evidence="3" type="ORF">ACFSXZ_09210</name>
</gene>
<dbReference type="InterPro" id="IPR044528">
    <property type="entry name" value="POD-like_MBL-fold"/>
</dbReference>
<accession>A0ABW5FPE6</accession>
<keyword evidence="4" id="KW-1185">Reference proteome</keyword>
<proteinExistence type="predicted"/>
<keyword evidence="1" id="KW-0479">Metal-binding</keyword>
<dbReference type="CDD" id="cd07724">
    <property type="entry name" value="POD-like_MBL-fold"/>
    <property type="match status" value="1"/>
</dbReference>
<dbReference type="PROSITE" id="PS50206">
    <property type="entry name" value="RHODANESE_3"/>
    <property type="match status" value="1"/>
</dbReference>
<dbReference type="Proteomes" id="UP001597417">
    <property type="component" value="Unassembled WGS sequence"/>
</dbReference>
<evidence type="ECO:0000259" key="2">
    <source>
        <dbReference type="PROSITE" id="PS50206"/>
    </source>
</evidence>
<dbReference type="SMART" id="SM00450">
    <property type="entry name" value="RHOD"/>
    <property type="match status" value="2"/>
</dbReference>
<dbReference type="PANTHER" id="PTHR43084:SF1">
    <property type="entry name" value="PERSULFIDE DIOXYGENASE ETHE1, MITOCHONDRIAL"/>
    <property type="match status" value="1"/>
</dbReference>
<dbReference type="SMART" id="SM00849">
    <property type="entry name" value="Lactamase_B"/>
    <property type="match status" value="1"/>
</dbReference>
<dbReference type="Pfam" id="PF00581">
    <property type="entry name" value="Rhodanese"/>
    <property type="match status" value="2"/>
</dbReference>
<dbReference type="Gene3D" id="3.60.15.10">
    <property type="entry name" value="Ribonuclease Z/Hydroxyacylglutathione hydrolase-like"/>
    <property type="match status" value="1"/>
</dbReference>
<evidence type="ECO:0000256" key="1">
    <source>
        <dbReference type="ARBA" id="ARBA00022723"/>
    </source>
</evidence>